<dbReference type="GO" id="GO:0009543">
    <property type="term" value="C:chloroplast thylakoid lumen"/>
    <property type="evidence" value="ECO:0007669"/>
    <property type="project" value="TreeGrafter"/>
</dbReference>
<dbReference type="PANTHER" id="PTHR36783:SF2">
    <property type="entry name" value="THYLAKOID LUMENAL 17.9 KDA PROTEIN, CHLOROPLASTIC"/>
    <property type="match status" value="1"/>
</dbReference>
<accession>D7KAP7</accession>
<gene>
    <name evidence="2" type="ORF">ARALYDRAFT_663334</name>
    <name evidence="3" type="ORF">ARALYDRAFT_681647</name>
</gene>
<dbReference type="Gramene" id="Al_scaffold_0001_3970">
    <property type="protein sequence ID" value="Al_scaffold_0001_3970"/>
    <property type="gene ID" value="Al_scaffold_0001_3970"/>
</dbReference>
<evidence type="ECO:0000313" key="4">
    <source>
        <dbReference type="Proteomes" id="UP000008694"/>
    </source>
</evidence>
<evidence type="ECO:0000256" key="1">
    <source>
        <dbReference type="SAM" id="MobiDB-lite"/>
    </source>
</evidence>
<dbReference type="Proteomes" id="UP000008694">
    <property type="component" value="Unassembled WGS sequence"/>
</dbReference>
<dbReference type="InterPro" id="IPR037734">
    <property type="entry name" value="Thylakoid_lumenal_17.9"/>
</dbReference>
<dbReference type="PANTHER" id="PTHR36783">
    <property type="entry name" value="THYLAKOID LUMENAL 17.9 KDA PROTEIN, CHLOROPLASTIC"/>
    <property type="match status" value="1"/>
</dbReference>
<dbReference type="AlphaFoldDB" id="D7KAP7"/>
<proteinExistence type="predicted"/>
<dbReference type="Gramene" id="Al_scaffold_0006_3399">
    <property type="protein sequence ID" value="Al_scaffold_0006_3399"/>
    <property type="gene ID" value="Al_scaffold_0006_3399"/>
</dbReference>
<dbReference type="EMBL" id="GL348718">
    <property type="protein sequence ID" value="EFH50998.1"/>
    <property type="molecule type" value="Genomic_DNA"/>
</dbReference>
<feature type="region of interest" description="Disordered" evidence="1">
    <location>
        <begin position="63"/>
        <end position="113"/>
    </location>
</feature>
<reference evidence="3" key="1">
    <citation type="submission" date="2009-11" db="EMBL/GenBank/DDBJ databases">
        <authorList>
            <consortium name="US DOE Joint Genome Institute (JGI-PGF)"/>
            <person name="Ottilar R."/>
            <person name="Schmutz J."/>
            <person name="Salamov A."/>
            <person name="Cheng J.F."/>
            <person name="Lucas S."/>
            <person name="Pitluck S."/>
            <person name="Gundlach H."/>
            <person name="Guo Y."/>
            <person name="Haberer G."/>
            <person name="Nasrallah J."/>
            <person name="Mayer K.F.X."/>
            <person name="van de Peer Y."/>
            <person name="Weigel D."/>
            <person name="Grigoriev I.V."/>
        </authorList>
    </citation>
    <scope>NUCLEOTIDE SEQUENCE</scope>
</reference>
<reference evidence="4" key="3">
    <citation type="journal article" date="2011" name="Nat. Genet.">
        <title>The Arabidopsis lyrata genome sequence and the basis of rapid genome size change.</title>
        <authorList>
            <person name="Hu T.T."/>
            <person name="Pattyn P."/>
            <person name="Bakker E.G."/>
            <person name="Cao J."/>
            <person name="Cheng J.-F."/>
            <person name="Clark R.M."/>
            <person name="Fahlgren N."/>
            <person name="Fawcett J.A."/>
            <person name="Grimwood J."/>
            <person name="Gundlach H."/>
            <person name="Haberer G."/>
            <person name="Hollister J.D."/>
            <person name="Ossowski S."/>
            <person name="Ottilar R.P."/>
            <person name="Salamov A.A."/>
            <person name="Schneeberger K."/>
            <person name="Spannagl M."/>
            <person name="Wang X."/>
            <person name="Yang L."/>
            <person name="Nasrallah M.E."/>
            <person name="Bergelson J."/>
            <person name="Carrington J.C."/>
            <person name="Gaut B.S."/>
            <person name="Schmutz J."/>
            <person name="Mayer K.F.X."/>
            <person name="Van de Peer Y."/>
            <person name="Grigoriev I.V."/>
            <person name="Nordborg M."/>
            <person name="Weigel D."/>
            <person name="Guo Y.-L."/>
        </authorList>
    </citation>
    <scope>NUCLEOTIDE SEQUENCE [LARGE SCALE GENOMIC DNA]</scope>
    <source>
        <strain evidence="4">cv. MN47</strain>
    </source>
</reference>
<name>D7KAP7_ARALL</name>
<evidence type="ECO:0000313" key="2">
    <source>
        <dbReference type="EMBL" id="EFH50998.1"/>
    </source>
</evidence>
<feature type="non-terminal residue" evidence="3">
    <location>
        <position position="113"/>
    </location>
</feature>
<feature type="compositionally biased region" description="Low complexity" evidence="1">
    <location>
        <begin position="89"/>
        <end position="100"/>
    </location>
</feature>
<evidence type="ECO:0000313" key="3">
    <source>
        <dbReference type="EMBL" id="EFH67595.1"/>
    </source>
</evidence>
<dbReference type="STRING" id="81972.D7KAP7"/>
<protein>
    <submittedName>
        <fullName evidence="3">Predicted protein</fullName>
    </submittedName>
</protein>
<organism evidence="4">
    <name type="scientific">Arabidopsis lyrata subsp. lyrata</name>
    <name type="common">Lyre-leaved rock-cress</name>
    <dbReference type="NCBI Taxonomy" id="81972"/>
    <lineage>
        <taxon>Eukaryota</taxon>
        <taxon>Viridiplantae</taxon>
        <taxon>Streptophyta</taxon>
        <taxon>Embryophyta</taxon>
        <taxon>Tracheophyta</taxon>
        <taxon>Spermatophyta</taxon>
        <taxon>Magnoliopsida</taxon>
        <taxon>eudicotyledons</taxon>
        <taxon>Gunneridae</taxon>
        <taxon>Pentapetalae</taxon>
        <taxon>rosids</taxon>
        <taxon>malvids</taxon>
        <taxon>Brassicales</taxon>
        <taxon>Brassicaceae</taxon>
        <taxon>Camelineae</taxon>
        <taxon>Arabidopsis</taxon>
    </lineage>
</organism>
<feature type="compositionally biased region" description="Polar residues" evidence="1">
    <location>
        <begin position="63"/>
        <end position="88"/>
    </location>
</feature>
<sequence length="113" mass="11895">MSHETTIGEDVKQKQIENHVGLKLSSSSSSPSISLLPKLISFASALSLTSSSPALAIPSFSSSQPLTTPFSTQSNKIRPCPSTNPGCVSTNPTSSSFSFPLTIRETDAQDPIQ</sequence>
<reference evidence="3" key="2">
    <citation type="submission" date="2010-06" db="EMBL/GenBank/DDBJ databases">
        <title>The basis of rapid genome size change in Arabidopsis.</title>
        <authorList>
            <consortium name="US DOE Joint Genome Institute (JGI-PGF)"/>
            <person name="Bakker E."/>
            <person name="Bergelson J."/>
            <person name="Cheng J.Fang."/>
            <person name="Clark R.M."/>
            <person name="Fawcett J."/>
            <person name="Gaut B."/>
            <person name="Grigoriev I."/>
            <person name="Gundlach H."/>
            <person name="Guo Y."/>
            <person name="Haberer G."/>
            <person name="Hollister J."/>
            <person name="Hu T.T."/>
            <person name="Mayer K.F.X."/>
            <person name="Nasrallah J."/>
            <person name="Nordborg M."/>
            <person name="Otillar R."/>
            <person name="Pattyn P."/>
            <person name="Schmutz J."/>
            <person name="Spannagl M."/>
            <person name="van de Peer Y."/>
            <person name="Wang X."/>
            <person name="Weigel D."/>
            <person name="Yang L."/>
        </authorList>
    </citation>
    <scope>NUCLEOTIDE SEQUENCE</scope>
</reference>
<dbReference type="EMBL" id="GL348713">
    <property type="protein sequence ID" value="EFH67595.1"/>
    <property type="molecule type" value="Genomic_DNA"/>
</dbReference>
<keyword evidence="4" id="KW-1185">Reference proteome</keyword>
<dbReference type="HOGENOM" id="CLU_2139829_0_0_1"/>